<reference evidence="2" key="1">
    <citation type="submission" date="2021-02" db="EMBL/GenBank/DDBJ databases">
        <authorList>
            <person name="Dougan E. K."/>
            <person name="Rhodes N."/>
            <person name="Thang M."/>
            <person name="Chan C."/>
        </authorList>
    </citation>
    <scope>NUCLEOTIDE SEQUENCE</scope>
</reference>
<dbReference type="Proteomes" id="UP000604046">
    <property type="component" value="Unassembled WGS sequence"/>
</dbReference>
<organism evidence="2 3">
    <name type="scientific">Symbiodinium natans</name>
    <dbReference type="NCBI Taxonomy" id="878477"/>
    <lineage>
        <taxon>Eukaryota</taxon>
        <taxon>Sar</taxon>
        <taxon>Alveolata</taxon>
        <taxon>Dinophyceae</taxon>
        <taxon>Suessiales</taxon>
        <taxon>Symbiodiniaceae</taxon>
        <taxon>Symbiodinium</taxon>
    </lineage>
</organism>
<feature type="compositionally biased region" description="Basic and acidic residues" evidence="1">
    <location>
        <begin position="164"/>
        <end position="174"/>
    </location>
</feature>
<dbReference type="OrthoDB" id="437394at2759"/>
<comment type="caution">
    <text evidence="2">The sequence shown here is derived from an EMBL/GenBank/DDBJ whole genome shotgun (WGS) entry which is preliminary data.</text>
</comment>
<feature type="non-terminal residue" evidence="2">
    <location>
        <position position="1"/>
    </location>
</feature>
<feature type="region of interest" description="Disordered" evidence="1">
    <location>
        <begin position="1"/>
        <end position="44"/>
    </location>
</feature>
<feature type="region of interest" description="Disordered" evidence="1">
    <location>
        <begin position="147"/>
        <end position="203"/>
    </location>
</feature>
<accession>A0A812LS55</accession>
<dbReference type="AlphaFoldDB" id="A0A812LS55"/>
<evidence type="ECO:0000313" key="2">
    <source>
        <dbReference type="EMBL" id="CAE7245938.1"/>
    </source>
</evidence>
<protein>
    <submittedName>
        <fullName evidence="2">Uncharacterized protein</fullName>
    </submittedName>
</protein>
<gene>
    <name evidence="2" type="ORF">SNAT2548_LOCUS11648</name>
</gene>
<feature type="compositionally biased region" description="Low complexity" evidence="1">
    <location>
        <begin position="192"/>
        <end position="203"/>
    </location>
</feature>
<sequence length="462" mass="51541">REREKREREKRGRQRRTERERERERKSKRDTERTRDAGTKSQRLLDAFAEQDQLKTRHFVRVSEVSLSGDWRVLCSGTTSADDTLQLQKSGYPATSSCTPWMHELTASGTPPRTPVPQRHANPDLALDCFDGRKPEQVKVEQVKVEVEETPGDAVDVDVPTAPEHGHAQAREAAAETVASKPAESPTLAHGAAEAEAPAEAAEAAETLLDRTSDDLHMQALLESHQAHGQEVDDTMPRPCSPTSVQNPRGRIRQHPSPNTSKTPELAGKQEPPAGLPVASSLEEGLAFTDFYLDRLAKIPADELPDEFESGLELLAARMDDDFGSDSTSFSGVEAPHTSRRLLHYRLEQRLQRKIRPPSLSYAVEWNSHCQKELLHLMDMEQQGGSSDSCLFSDICDFFRDELLTPGGLISQLKQRPSIAVETLAPLLAQGALVKRRAFCLRHRILGSTRLKVTRDPMWFCV</sequence>
<keyword evidence="3" id="KW-1185">Reference proteome</keyword>
<evidence type="ECO:0000313" key="3">
    <source>
        <dbReference type="Proteomes" id="UP000604046"/>
    </source>
</evidence>
<proteinExistence type="predicted"/>
<dbReference type="EMBL" id="CAJNDS010001058">
    <property type="protein sequence ID" value="CAE7245938.1"/>
    <property type="molecule type" value="Genomic_DNA"/>
</dbReference>
<feature type="compositionally biased region" description="Basic and acidic residues" evidence="1">
    <location>
        <begin position="1"/>
        <end position="38"/>
    </location>
</feature>
<name>A0A812LS55_9DINO</name>
<feature type="region of interest" description="Disordered" evidence="1">
    <location>
        <begin position="227"/>
        <end position="277"/>
    </location>
</feature>
<evidence type="ECO:0000256" key="1">
    <source>
        <dbReference type="SAM" id="MobiDB-lite"/>
    </source>
</evidence>